<keyword evidence="5 6" id="KW-0472">Membrane</keyword>
<evidence type="ECO:0000256" key="4">
    <source>
        <dbReference type="ARBA" id="ARBA00022989"/>
    </source>
</evidence>
<reference evidence="7 8" key="2">
    <citation type="journal article" date="2017" name="Sci. Rep.">
        <title>A mobile pathogenicity chromosome in Fusarium oxysporum for infection of multiple cucurbit species.</title>
        <authorList>
            <person name="van Dam P."/>
            <person name="Fokkens L."/>
            <person name="Ayukawa Y."/>
            <person name="van der Gragt M."/>
            <person name="Ter Horst A."/>
            <person name="Brankovics B."/>
            <person name="Houterman P.M."/>
            <person name="Arie T."/>
            <person name="Rep M."/>
        </authorList>
    </citation>
    <scope>NUCLEOTIDE SEQUENCE [LARGE SCALE GENOMIC DNA]</scope>
    <source>
        <strain evidence="7 8">Forc016</strain>
    </source>
</reference>
<organism evidence="7 8">
    <name type="scientific">Fusarium oxysporum f. sp. radicis-cucumerinum</name>
    <dbReference type="NCBI Taxonomy" id="327505"/>
    <lineage>
        <taxon>Eukaryota</taxon>
        <taxon>Fungi</taxon>
        <taxon>Dikarya</taxon>
        <taxon>Ascomycota</taxon>
        <taxon>Pezizomycotina</taxon>
        <taxon>Sordariomycetes</taxon>
        <taxon>Hypocreomycetidae</taxon>
        <taxon>Hypocreales</taxon>
        <taxon>Nectriaceae</taxon>
        <taxon>Fusarium</taxon>
        <taxon>Fusarium oxysporum species complex</taxon>
    </lineage>
</organism>
<gene>
    <name evidence="7" type="ORF">AU210_007267</name>
</gene>
<dbReference type="EMBL" id="MABQ02000005">
    <property type="protein sequence ID" value="PCD34670.1"/>
    <property type="molecule type" value="Genomic_DNA"/>
</dbReference>
<comment type="caution">
    <text evidence="7">The sequence shown here is derived from an EMBL/GenBank/DDBJ whole genome shotgun (WGS) entry which is preliminary data.</text>
</comment>
<evidence type="ECO:0000256" key="2">
    <source>
        <dbReference type="ARBA" id="ARBA00022448"/>
    </source>
</evidence>
<feature type="transmembrane region" description="Helical" evidence="6">
    <location>
        <begin position="103"/>
        <end position="121"/>
    </location>
</feature>
<evidence type="ECO:0000256" key="6">
    <source>
        <dbReference type="SAM" id="Phobius"/>
    </source>
</evidence>
<comment type="subcellular location">
    <subcellularLocation>
        <location evidence="1">Membrane</location>
        <topology evidence="1">Multi-pass membrane protein</topology>
    </subcellularLocation>
</comment>
<dbReference type="PANTHER" id="PTHR42718">
    <property type="entry name" value="MAJOR FACILITATOR SUPERFAMILY MULTIDRUG TRANSPORTER MFSC"/>
    <property type="match status" value="1"/>
</dbReference>
<name>A0A2H3GXK1_FUSOX</name>
<dbReference type="AlphaFoldDB" id="A0A2H3GXK1"/>
<reference evidence="7 8" key="1">
    <citation type="journal article" date="2016" name="Environ. Microbiol.">
        <title>Effector profiles distinguish formae speciales of Fusarium oxysporum.</title>
        <authorList>
            <person name="van Dam P."/>
            <person name="Fokkens L."/>
            <person name="Schmidt S.M."/>
            <person name="Linmans J.H."/>
            <person name="Kistler H.C."/>
            <person name="Ma L.J."/>
            <person name="Rep M."/>
        </authorList>
    </citation>
    <scope>NUCLEOTIDE SEQUENCE [LARGE SCALE GENOMIC DNA]</scope>
    <source>
        <strain evidence="7 8">Forc016</strain>
    </source>
</reference>
<evidence type="ECO:0000313" key="8">
    <source>
        <dbReference type="Proteomes" id="UP000219602"/>
    </source>
</evidence>
<proteinExistence type="predicted"/>
<evidence type="ECO:0000256" key="3">
    <source>
        <dbReference type="ARBA" id="ARBA00022692"/>
    </source>
</evidence>
<keyword evidence="2" id="KW-0813">Transport</keyword>
<dbReference type="Gene3D" id="1.20.1250.20">
    <property type="entry name" value="MFS general substrate transporter like domains"/>
    <property type="match status" value="1"/>
</dbReference>
<evidence type="ECO:0008006" key="9">
    <source>
        <dbReference type="Google" id="ProtNLM"/>
    </source>
</evidence>
<dbReference type="InterPro" id="IPR036259">
    <property type="entry name" value="MFS_trans_sf"/>
</dbReference>
<dbReference type="PANTHER" id="PTHR42718:SF9">
    <property type="entry name" value="MAJOR FACILITATOR SUPERFAMILY MULTIDRUG TRANSPORTER MFSC"/>
    <property type="match status" value="1"/>
</dbReference>
<evidence type="ECO:0000256" key="1">
    <source>
        <dbReference type="ARBA" id="ARBA00004141"/>
    </source>
</evidence>
<keyword evidence="3 6" id="KW-0812">Transmembrane</keyword>
<evidence type="ECO:0000256" key="5">
    <source>
        <dbReference type="ARBA" id="ARBA00023136"/>
    </source>
</evidence>
<evidence type="ECO:0000313" key="7">
    <source>
        <dbReference type="EMBL" id="PCD34670.1"/>
    </source>
</evidence>
<accession>A0A2H3GXK1</accession>
<feature type="transmembrane region" description="Helical" evidence="6">
    <location>
        <begin position="19"/>
        <end position="45"/>
    </location>
</feature>
<sequence>MQRCISITLRNTINSAKYYWAWGFPAMCLCMSVEIVWPVFSLLTAKSLPQEYRSLGGGLLQTMNNVGRALGLAIAIAIQTAMAEDTNNEQESNVYLDGLRAAQWFNFALAVAKMLLALIFFRGLDKS</sequence>
<protein>
    <recommendedName>
        <fullName evidence="9">Major facilitator superfamily (MFS) profile domain-containing protein</fullName>
    </recommendedName>
</protein>
<dbReference type="SUPFAM" id="SSF103473">
    <property type="entry name" value="MFS general substrate transporter"/>
    <property type="match status" value="1"/>
</dbReference>
<dbReference type="Proteomes" id="UP000219602">
    <property type="component" value="Chromosome 7"/>
</dbReference>
<keyword evidence="4 6" id="KW-1133">Transmembrane helix</keyword>
<dbReference type="GO" id="GO:0016020">
    <property type="term" value="C:membrane"/>
    <property type="evidence" value="ECO:0007669"/>
    <property type="project" value="UniProtKB-SubCell"/>
</dbReference>